<gene>
    <name evidence="1" type="ORF">X975_07139</name>
</gene>
<reference evidence="1 2" key="1">
    <citation type="submission" date="2013-11" db="EMBL/GenBank/DDBJ databases">
        <title>Genome sequencing of Stegodyphus mimosarum.</title>
        <authorList>
            <person name="Bechsgaard J."/>
        </authorList>
    </citation>
    <scope>NUCLEOTIDE SEQUENCE [LARGE SCALE GENOMIC DNA]</scope>
</reference>
<proteinExistence type="predicted"/>
<organism evidence="1 2">
    <name type="scientific">Stegodyphus mimosarum</name>
    <name type="common">African social velvet spider</name>
    <dbReference type="NCBI Taxonomy" id="407821"/>
    <lineage>
        <taxon>Eukaryota</taxon>
        <taxon>Metazoa</taxon>
        <taxon>Ecdysozoa</taxon>
        <taxon>Arthropoda</taxon>
        <taxon>Chelicerata</taxon>
        <taxon>Arachnida</taxon>
        <taxon>Araneae</taxon>
        <taxon>Araneomorphae</taxon>
        <taxon>Entelegynae</taxon>
        <taxon>Eresoidea</taxon>
        <taxon>Eresidae</taxon>
        <taxon>Stegodyphus</taxon>
    </lineage>
</organism>
<feature type="non-terminal residue" evidence="1">
    <location>
        <position position="45"/>
    </location>
</feature>
<sequence length="45" mass="5365">MWNNFTLGDHKIFLGFIFYSDFQRLQESSDFFSPNERSFIVVGNL</sequence>
<evidence type="ECO:0000313" key="2">
    <source>
        <dbReference type="Proteomes" id="UP000054359"/>
    </source>
</evidence>
<dbReference type="Proteomes" id="UP000054359">
    <property type="component" value="Unassembled WGS sequence"/>
</dbReference>
<dbReference type="EMBL" id="KK120780">
    <property type="protein sequence ID" value="KFM79013.1"/>
    <property type="molecule type" value="Genomic_DNA"/>
</dbReference>
<keyword evidence="2" id="KW-1185">Reference proteome</keyword>
<protein>
    <submittedName>
        <fullName evidence="1">Uncharacterized protein</fullName>
    </submittedName>
</protein>
<evidence type="ECO:0000313" key="1">
    <source>
        <dbReference type="EMBL" id="KFM79013.1"/>
    </source>
</evidence>
<accession>A0A087UNS4</accession>
<name>A0A087UNS4_STEMI</name>
<dbReference type="AlphaFoldDB" id="A0A087UNS4"/>